<proteinExistence type="predicted"/>
<feature type="region of interest" description="Disordered" evidence="1">
    <location>
        <begin position="53"/>
        <end position="135"/>
    </location>
</feature>
<dbReference type="Gene3D" id="3.30.1490.480">
    <property type="entry name" value="Endolytic murein transglycosylase"/>
    <property type="match status" value="1"/>
</dbReference>
<dbReference type="STRING" id="1121322.SAMN02745136_01260"/>
<evidence type="ECO:0000256" key="2">
    <source>
        <dbReference type="SAM" id="Phobius"/>
    </source>
</evidence>
<name>A0A1M6NCX0_9FIRM</name>
<gene>
    <name evidence="3" type="ORF">SAMN02745136_01260</name>
</gene>
<evidence type="ECO:0008006" key="5">
    <source>
        <dbReference type="Google" id="ProtNLM"/>
    </source>
</evidence>
<evidence type="ECO:0000256" key="1">
    <source>
        <dbReference type="SAM" id="MobiDB-lite"/>
    </source>
</evidence>
<feature type="transmembrane region" description="Helical" evidence="2">
    <location>
        <begin position="9"/>
        <end position="29"/>
    </location>
</feature>
<sequence length="204" mass="22076">MGVNMNLKYYIRGIGVGILFTAVIMSVAFHSMPGKELTDAQIKERAKKLGMVESESADSLKDLLSTPTATPTPTDTPTPTETPTPEDKSKEGKGKDSKETEGAADTKKAEDSKDSNDLKDEGKDVPASTTKGTSAEDSIEVDITVGMTSEQVARLLKEKGIVEDSAAFNQYLVINNYTTDIKIGKFQLKTYAAYKDIADLIIEK</sequence>
<dbReference type="Proteomes" id="UP000184386">
    <property type="component" value="Unassembled WGS sequence"/>
</dbReference>
<evidence type="ECO:0000313" key="4">
    <source>
        <dbReference type="Proteomes" id="UP000184386"/>
    </source>
</evidence>
<protein>
    <recommendedName>
        <fullName evidence="5">YceG-like family protein</fullName>
    </recommendedName>
</protein>
<feature type="compositionally biased region" description="Basic and acidic residues" evidence="1">
    <location>
        <begin position="85"/>
        <end position="124"/>
    </location>
</feature>
<keyword evidence="4" id="KW-1185">Reference proteome</keyword>
<reference evidence="3 4" key="1">
    <citation type="submission" date="2016-11" db="EMBL/GenBank/DDBJ databases">
        <authorList>
            <person name="Jaros S."/>
            <person name="Januszkiewicz K."/>
            <person name="Wedrychowicz H."/>
        </authorList>
    </citation>
    <scope>NUCLEOTIDE SEQUENCE [LARGE SCALE GENOMIC DNA]</scope>
    <source>
        <strain evidence="3 4">DSM 15929</strain>
    </source>
</reference>
<organism evidence="3 4">
    <name type="scientific">Anaerocolumna jejuensis DSM 15929</name>
    <dbReference type="NCBI Taxonomy" id="1121322"/>
    <lineage>
        <taxon>Bacteria</taxon>
        <taxon>Bacillati</taxon>
        <taxon>Bacillota</taxon>
        <taxon>Clostridia</taxon>
        <taxon>Lachnospirales</taxon>
        <taxon>Lachnospiraceae</taxon>
        <taxon>Anaerocolumna</taxon>
    </lineage>
</organism>
<accession>A0A1M6NCX0</accession>
<evidence type="ECO:0000313" key="3">
    <source>
        <dbReference type="EMBL" id="SHJ93582.1"/>
    </source>
</evidence>
<dbReference type="EMBL" id="FRAC01000008">
    <property type="protein sequence ID" value="SHJ93582.1"/>
    <property type="molecule type" value="Genomic_DNA"/>
</dbReference>
<keyword evidence="2" id="KW-0812">Transmembrane</keyword>
<dbReference type="AlphaFoldDB" id="A0A1M6NCX0"/>
<keyword evidence="2" id="KW-0472">Membrane</keyword>
<keyword evidence="2" id="KW-1133">Transmembrane helix</keyword>